<dbReference type="PRINTS" id="PR02008">
    <property type="entry name" value="RCMTFAMILY"/>
</dbReference>
<keyword evidence="1 6" id="KW-0489">Methyltransferase</keyword>
<evidence type="ECO:0000313" key="10">
    <source>
        <dbReference type="Proteomes" id="UP000294933"/>
    </source>
</evidence>
<evidence type="ECO:0000256" key="1">
    <source>
        <dbReference type="ARBA" id="ARBA00022603"/>
    </source>
</evidence>
<feature type="binding site" evidence="6">
    <location>
        <position position="300"/>
    </location>
    <ligand>
        <name>S-adenosyl-L-methionine</name>
        <dbReference type="ChEBI" id="CHEBI:59789"/>
    </ligand>
</feature>
<proteinExistence type="inferred from homology"/>
<evidence type="ECO:0000259" key="8">
    <source>
        <dbReference type="PROSITE" id="PS51686"/>
    </source>
</evidence>
<keyword evidence="2 6" id="KW-0808">Transferase</keyword>
<reference evidence="9 10" key="1">
    <citation type="submission" date="2018-06" db="EMBL/GenBank/DDBJ databases">
        <title>A transcriptomic atlas of mushroom development highlights an independent origin of complex multicellularity.</title>
        <authorList>
            <consortium name="DOE Joint Genome Institute"/>
            <person name="Krizsan K."/>
            <person name="Almasi E."/>
            <person name="Merenyi Z."/>
            <person name="Sahu N."/>
            <person name="Viragh M."/>
            <person name="Koszo T."/>
            <person name="Mondo S."/>
            <person name="Kiss B."/>
            <person name="Balint B."/>
            <person name="Kues U."/>
            <person name="Barry K."/>
            <person name="Hegedus J.C."/>
            <person name="Henrissat B."/>
            <person name="Johnson J."/>
            <person name="Lipzen A."/>
            <person name="Ohm R."/>
            <person name="Nagy I."/>
            <person name="Pangilinan J."/>
            <person name="Yan J."/>
            <person name="Xiong Y."/>
            <person name="Grigoriev I.V."/>
            <person name="Hibbett D.S."/>
            <person name="Nagy L.G."/>
        </authorList>
    </citation>
    <scope>NUCLEOTIDE SEQUENCE [LARGE SCALE GENOMIC DNA]</scope>
    <source>
        <strain evidence="9 10">SZMC22713</strain>
    </source>
</reference>
<dbReference type="PROSITE" id="PS51686">
    <property type="entry name" value="SAM_MT_RSMB_NOP"/>
    <property type="match status" value="1"/>
</dbReference>
<evidence type="ECO:0000256" key="5">
    <source>
        <dbReference type="ARBA" id="ARBA00053002"/>
    </source>
</evidence>
<name>A0A4Y7QD54_9AGAM</name>
<dbReference type="Gene3D" id="3.40.50.150">
    <property type="entry name" value="Vaccinia Virus protein VP39"/>
    <property type="match status" value="1"/>
</dbReference>
<dbReference type="GO" id="GO:0005730">
    <property type="term" value="C:nucleolus"/>
    <property type="evidence" value="ECO:0007669"/>
    <property type="project" value="TreeGrafter"/>
</dbReference>
<dbReference type="InterPro" id="IPR048889">
    <property type="entry name" value="NSUN5_RCM1_N"/>
</dbReference>
<protein>
    <submittedName>
        <fullName evidence="9">Williams-Beuren syndrome critical region protein 20 copy A</fullName>
    </submittedName>
</protein>
<evidence type="ECO:0000256" key="3">
    <source>
        <dbReference type="ARBA" id="ARBA00022691"/>
    </source>
</evidence>
<feature type="binding site" evidence="6">
    <location>
        <position position="253"/>
    </location>
    <ligand>
        <name>S-adenosyl-L-methionine</name>
        <dbReference type="ChEBI" id="CHEBI:59789"/>
    </ligand>
</feature>
<feature type="domain" description="SAM-dependent MTase RsmB/NOP-type" evidence="8">
    <location>
        <begin position="126"/>
        <end position="432"/>
    </location>
</feature>
<dbReference type="GO" id="GO:0070475">
    <property type="term" value="P:rRNA base methylation"/>
    <property type="evidence" value="ECO:0007669"/>
    <property type="project" value="TreeGrafter"/>
</dbReference>
<organism evidence="9 10">
    <name type="scientific">Rickenella mellea</name>
    <dbReference type="NCBI Taxonomy" id="50990"/>
    <lineage>
        <taxon>Eukaryota</taxon>
        <taxon>Fungi</taxon>
        <taxon>Dikarya</taxon>
        <taxon>Basidiomycota</taxon>
        <taxon>Agaricomycotina</taxon>
        <taxon>Agaricomycetes</taxon>
        <taxon>Hymenochaetales</taxon>
        <taxon>Rickenellaceae</taxon>
        <taxon>Rickenella</taxon>
    </lineage>
</organism>
<feature type="active site" description="Nucleophile" evidence="6">
    <location>
        <position position="357"/>
    </location>
</feature>
<evidence type="ECO:0000313" key="9">
    <source>
        <dbReference type="EMBL" id="TDL25613.1"/>
    </source>
</evidence>
<dbReference type="Pfam" id="PF21148">
    <property type="entry name" value="NSUN5_fdxn-like"/>
    <property type="match status" value="1"/>
</dbReference>
<dbReference type="PANTHER" id="PTHR22807:SF4">
    <property type="entry name" value="28S RRNA (CYTOSINE-C(5))-METHYLTRANSFERASE"/>
    <property type="match status" value="1"/>
</dbReference>
<dbReference type="STRING" id="50990.A0A4Y7QD54"/>
<keyword evidence="4 6" id="KW-0694">RNA-binding</keyword>
<keyword evidence="3 6" id="KW-0949">S-adenosyl-L-methionine</keyword>
<feature type="region of interest" description="Disordered" evidence="7">
    <location>
        <begin position="459"/>
        <end position="479"/>
    </location>
</feature>
<dbReference type="InterPro" id="IPR001678">
    <property type="entry name" value="MeTrfase_RsmB-F_NOP2_dom"/>
</dbReference>
<dbReference type="SUPFAM" id="SSF53335">
    <property type="entry name" value="S-adenosyl-L-methionine-dependent methyltransferases"/>
    <property type="match status" value="1"/>
</dbReference>
<dbReference type="InterPro" id="IPR029063">
    <property type="entry name" value="SAM-dependent_MTases_sf"/>
</dbReference>
<evidence type="ECO:0000256" key="4">
    <source>
        <dbReference type="ARBA" id="ARBA00022884"/>
    </source>
</evidence>
<dbReference type="OrthoDB" id="435282at2759"/>
<evidence type="ECO:0000256" key="7">
    <source>
        <dbReference type="SAM" id="MobiDB-lite"/>
    </source>
</evidence>
<gene>
    <name evidence="9" type="ORF">BD410DRAFT_784646</name>
</gene>
<comment type="caution">
    <text evidence="6">Lacks conserved residue(s) required for the propagation of feature annotation.</text>
</comment>
<comment type="catalytic activity">
    <reaction evidence="5">
        <text>a cytidine in 25S rRNA + S-adenosyl-L-methionine = a 5-methylcytidine in 25S rRNA + S-adenosyl-L-homocysteine + H(+)</text>
        <dbReference type="Rhea" id="RHEA:47780"/>
        <dbReference type="Rhea" id="RHEA-COMP:11911"/>
        <dbReference type="Rhea" id="RHEA-COMP:11912"/>
        <dbReference type="ChEBI" id="CHEBI:15378"/>
        <dbReference type="ChEBI" id="CHEBI:57856"/>
        <dbReference type="ChEBI" id="CHEBI:59789"/>
        <dbReference type="ChEBI" id="CHEBI:74483"/>
        <dbReference type="ChEBI" id="CHEBI:82748"/>
    </reaction>
</comment>
<dbReference type="VEuPathDB" id="FungiDB:BD410DRAFT_784646"/>
<dbReference type="PANTHER" id="PTHR22807">
    <property type="entry name" value="NOP2 YEAST -RELATED NOL1/NOP2/FMU SUN DOMAIN-CONTAINING"/>
    <property type="match status" value="1"/>
</dbReference>
<accession>A0A4Y7QD54</accession>
<dbReference type="Pfam" id="PF21153">
    <property type="entry name" value="NSUN5_N"/>
    <property type="match status" value="1"/>
</dbReference>
<dbReference type="GO" id="GO:0003723">
    <property type="term" value="F:RNA binding"/>
    <property type="evidence" value="ECO:0007669"/>
    <property type="project" value="UniProtKB-UniRule"/>
</dbReference>
<dbReference type="Gene3D" id="3.30.70.1170">
    <property type="entry name" value="Sun protein, domain 3"/>
    <property type="match status" value="1"/>
</dbReference>
<dbReference type="GO" id="GO:0008173">
    <property type="term" value="F:RNA methyltransferase activity"/>
    <property type="evidence" value="ECO:0007669"/>
    <property type="project" value="InterPro"/>
</dbReference>
<dbReference type="InterPro" id="IPR023267">
    <property type="entry name" value="RCMT"/>
</dbReference>
<sequence>MNFYFDAAQVLDRIDAKHGSIKGIIGSLPGKDRKRTAALVIETLKYKAVLLEVIEAANLLKQERQKITSANLALLLVHDFLLARGIQAGDGPIKQAILRHKTRLHAEFTKMKIRRGVTSNIELAQDGDPRARLIPRYVRVNRNVWTMEEAVEYFVSVGFEQSGDPIESRKSFSIDEHIPDLLLFHPTVQFHEDESYKTGKIILQDKASCFSAAVLAPPAKDNCVVIDATAAPGNKTSHLSALMHNRGKIYAFERDRRRFRTLQHMTTTARCTNVEPLNADFLLAESTDPKYERVTHILLDPSCSGSGIVNRLDHLQDYDENEDGQEERLNKLAAFQLSMILHAMTFPSVTNIVYSTCSVHAAENEEVVSLALSSDEASGKFILARREDVLPSWPRRGLKEKMLEPTDAESVIRCTPGEDHTNGFFVSSFIKVSSTPLKIAINSTSDIQSDSFYMKKRQREVMDRHGGDARIRRPRKRKK</sequence>
<dbReference type="Pfam" id="PF01189">
    <property type="entry name" value="Methyltr_RsmB-F"/>
    <property type="match status" value="1"/>
</dbReference>
<keyword evidence="10" id="KW-1185">Reference proteome</keyword>
<dbReference type="FunFam" id="3.40.50.150:FF:000164">
    <property type="entry name" value="Methyltransferase NSUN5, putative"/>
    <property type="match status" value="1"/>
</dbReference>
<evidence type="ECO:0000256" key="2">
    <source>
        <dbReference type="ARBA" id="ARBA00022679"/>
    </source>
</evidence>
<feature type="compositionally biased region" description="Basic and acidic residues" evidence="7">
    <location>
        <begin position="459"/>
        <end position="471"/>
    </location>
</feature>
<evidence type="ECO:0000256" key="6">
    <source>
        <dbReference type="PROSITE-ProRule" id="PRU01023"/>
    </source>
</evidence>
<dbReference type="AlphaFoldDB" id="A0A4Y7QD54"/>
<dbReference type="Proteomes" id="UP000294933">
    <property type="component" value="Unassembled WGS sequence"/>
</dbReference>
<feature type="binding site" evidence="6">
    <location>
        <position position="280"/>
    </location>
    <ligand>
        <name>S-adenosyl-L-methionine</name>
        <dbReference type="ChEBI" id="CHEBI:59789"/>
    </ligand>
</feature>
<dbReference type="InterPro" id="IPR049561">
    <property type="entry name" value="NSUN5_7_fdxn-like"/>
</dbReference>
<dbReference type="EMBL" id="ML170163">
    <property type="protein sequence ID" value="TDL25613.1"/>
    <property type="molecule type" value="Genomic_DNA"/>
</dbReference>
<dbReference type="InterPro" id="IPR049560">
    <property type="entry name" value="MeTrfase_RsmB-F_NOP2_cat"/>
</dbReference>
<comment type="similarity">
    <text evidence="6">Belongs to the class I-like SAM-binding methyltransferase superfamily. RsmB/NOP family.</text>
</comment>